<dbReference type="InterPro" id="IPR000182">
    <property type="entry name" value="GNAT_dom"/>
</dbReference>
<accession>A0A7S3BZR7</accession>
<dbReference type="InterPro" id="IPR050832">
    <property type="entry name" value="Bact_Acetyltransf"/>
</dbReference>
<dbReference type="SUPFAM" id="SSF55729">
    <property type="entry name" value="Acyl-CoA N-acyltransferases (Nat)"/>
    <property type="match status" value="1"/>
</dbReference>
<reference evidence="4" key="1">
    <citation type="submission" date="2021-01" db="EMBL/GenBank/DDBJ databases">
        <authorList>
            <person name="Corre E."/>
            <person name="Pelletier E."/>
            <person name="Niang G."/>
            <person name="Scheremetjew M."/>
            <person name="Finn R."/>
            <person name="Kale V."/>
            <person name="Holt S."/>
            <person name="Cochrane G."/>
            <person name="Meng A."/>
            <person name="Brown T."/>
            <person name="Cohen L."/>
        </authorList>
    </citation>
    <scope>NUCLEOTIDE SEQUENCE</scope>
    <source>
        <strain evidence="4">RCC927</strain>
    </source>
</reference>
<proteinExistence type="predicted"/>
<sequence length="231" mass="23503">MPMVACAAAACVAPAPLGANATRRPRRACSTRCAGLSAGADAGAVSAAPPPLAVRRAEVGDVSACAVTVARSFAGAPEAQPLAALKVFLSAALANDCTDVLLAEVDGVAAGVVVVGYTAEGFIGTNRALDDSDSLLPPQPHSDAAYLSNMAVAPKHRRKGIGRTLVLAAADSAAARGCSKLYLHVRVGDEPASALYEGCGFVHRDEDALGPVALFGARRRRALLVRELAHQ</sequence>
<dbReference type="CDD" id="cd04301">
    <property type="entry name" value="NAT_SF"/>
    <property type="match status" value="1"/>
</dbReference>
<dbReference type="Gene3D" id="3.40.630.30">
    <property type="match status" value="1"/>
</dbReference>
<evidence type="ECO:0000256" key="2">
    <source>
        <dbReference type="ARBA" id="ARBA00023315"/>
    </source>
</evidence>
<feature type="domain" description="N-acetyltransferase" evidence="3">
    <location>
        <begin position="52"/>
        <end position="221"/>
    </location>
</feature>
<evidence type="ECO:0000313" key="4">
    <source>
        <dbReference type="EMBL" id="CAE0149840.1"/>
    </source>
</evidence>
<dbReference type="Pfam" id="PF00583">
    <property type="entry name" value="Acetyltransf_1"/>
    <property type="match status" value="1"/>
</dbReference>
<keyword evidence="2" id="KW-0012">Acyltransferase</keyword>
<dbReference type="EMBL" id="HBHY01019483">
    <property type="protein sequence ID" value="CAE0149840.1"/>
    <property type="molecule type" value="Transcribed_RNA"/>
</dbReference>
<dbReference type="PROSITE" id="PS51186">
    <property type="entry name" value="GNAT"/>
    <property type="match status" value="1"/>
</dbReference>
<organism evidence="4">
    <name type="scientific">Prasinoderma singulare</name>
    <dbReference type="NCBI Taxonomy" id="676789"/>
    <lineage>
        <taxon>Eukaryota</taxon>
        <taxon>Viridiplantae</taxon>
        <taxon>Prasinodermophyta</taxon>
        <taxon>Prasinodermophyceae</taxon>
        <taxon>Prasinodermales</taxon>
        <taxon>Prasinodermaceae</taxon>
        <taxon>Prasinoderma</taxon>
    </lineage>
</organism>
<dbReference type="GO" id="GO:0016747">
    <property type="term" value="F:acyltransferase activity, transferring groups other than amino-acyl groups"/>
    <property type="evidence" value="ECO:0007669"/>
    <property type="project" value="InterPro"/>
</dbReference>
<gene>
    <name evidence="4" type="ORF">PSIN1315_LOCUS12482</name>
</gene>
<name>A0A7S3BZR7_9VIRI</name>
<dbReference type="AlphaFoldDB" id="A0A7S3BZR7"/>
<dbReference type="InterPro" id="IPR016181">
    <property type="entry name" value="Acyl_CoA_acyltransferase"/>
</dbReference>
<evidence type="ECO:0000259" key="3">
    <source>
        <dbReference type="PROSITE" id="PS51186"/>
    </source>
</evidence>
<protein>
    <recommendedName>
        <fullName evidence="3">N-acetyltransferase domain-containing protein</fullName>
    </recommendedName>
</protein>
<evidence type="ECO:0000256" key="1">
    <source>
        <dbReference type="ARBA" id="ARBA00022679"/>
    </source>
</evidence>
<keyword evidence="1" id="KW-0808">Transferase</keyword>
<dbReference type="PANTHER" id="PTHR43877">
    <property type="entry name" value="AMINOALKYLPHOSPHONATE N-ACETYLTRANSFERASE-RELATED-RELATED"/>
    <property type="match status" value="1"/>
</dbReference>